<dbReference type="OrthoDB" id="5873871at2759"/>
<dbReference type="AlphaFoldDB" id="A0A2G5UH54"/>
<sequence>MLFLLQCQLTVVMWKKSLSAYKKVDEVADKDNSNQQHSFNYQKLTDSETMPKPQNKGNRKSSSYSHSSTTSTSSSSTCPSAKRYTSSQQSFAFVPPIFPVVPQKFVFFG</sequence>
<gene>
    <name evidence="3" type="primary">Cni-dao-6</name>
    <name evidence="3" type="synonym">Cnig_chr_III.g10748</name>
    <name evidence="3" type="ORF">B9Z55_010748</name>
</gene>
<reference evidence="4" key="1">
    <citation type="submission" date="2017-10" db="EMBL/GenBank/DDBJ databases">
        <title>Rapid genome shrinkage in a self-fertile nematode reveals novel sperm competition proteins.</title>
        <authorList>
            <person name="Yin D."/>
            <person name="Schwarz E.M."/>
            <person name="Thomas C.G."/>
            <person name="Felde R.L."/>
            <person name="Korf I.F."/>
            <person name="Cutter A.D."/>
            <person name="Schartner C.M."/>
            <person name="Ralston E.J."/>
            <person name="Meyer B.J."/>
            <person name="Haag E.S."/>
        </authorList>
    </citation>
    <scope>NUCLEOTIDE SEQUENCE [LARGE SCALE GENOMIC DNA]</scope>
    <source>
        <strain evidence="4">JU1422</strain>
    </source>
</reference>
<evidence type="ECO:0000256" key="2">
    <source>
        <dbReference type="SAM" id="SignalP"/>
    </source>
</evidence>
<comment type="caution">
    <text evidence="3">The sequence shown here is derived from an EMBL/GenBank/DDBJ whole genome shotgun (WGS) entry which is preliminary data.</text>
</comment>
<feature type="compositionally biased region" description="Low complexity" evidence="1">
    <location>
        <begin position="61"/>
        <end position="77"/>
    </location>
</feature>
<feature type="signal peptide" evidence="2">
    <location>
        <begin position="1"/>
        <end position="19"/>
    </location>
</feature>
<proteinExistence type="predicted"/>
<dbReference type="Proteomes" id="UP000230233">
    <property type="component" value="Chromosome III"/>
</dbReference>
<keyword evidence="2" id="KW-0732">Signal</keyword>
<dbReference type="EMBL" id="PDUG01000003">
    <property type="protein sequence ID" value="PIC38878.1"/>
    <property type="molecule type" value="Genomic_DNA"/>
</dbReference>
<feature type="region of interest" description="Disordered" evidence="1">
    <location>
        <begin position="29"/>
        <end position="82"/>
    </location>
</feature>
<name>A0A2G5UH54_9PELO</name>
<evidence type="ECO:0000313" key="4">
    <source>
        <dbReference type="Proteomes" id="UP000230233"/>
    </source>
</evidence>
<feature type="chain" id="PRO_5013626811" evidence="2">
    <location>
        <begin position="20"/>
        <end position="109"/>
    </location>
</feature>
<protein>
    <submittedName>
        <fullName evidence="3">Uncharacterized protein</fullName>
    </submittedName>
</protein>
<organism evidence="3 4">
    <name type="scientific">Caenorhabditis nigoni</name>
    <dbReference type="NCBI Taxonomy" id="1611254"/>
    <lineage>
        <taxon>Eukaryota</taxon>
        <taxon>Metazoa</taxon>
        <taxon>Ecdysozoa</taxon>
        <taxon>Nematoda</taxon>
        <taxon>Chromadorea</taxon>
        <taxon>Rhabditida</taxon>
        <taxon>Rhabditina</taxon>
        <taxon>Rhabditomorpha</taxon>
        <taxon>Rhabditoidea</taxon>
        <taxon>Rhabditidae</taxon>
        <taxon>Peloderinae</taxon>
        <taxon>Caenorhabditis</taxon>
    </lineage>
</organism>
<keyword evidence="4" id="KW-1185">Reference proteome</keyword>
<accession>A0A2G5UH54</accession>
<dbReference type="STRING" id="1611254.A0A2G5UH54"/>
<evidence type="ECO:0000313" key="3">
    <source>
        <dbReference type="EMBL" id="PIC38878.1"/>
    </source>
</evidence>
<feature type="compositionally biased region" description="Polar residues" evidence="1">
    <location>
        <begin position="33"/>
        <end position="48"/>
    </location>
</feature>
<evidence type="ECO:0000256" key="1">
    <source>
        <dbReference type="SAM" id="MobiDB-lite"/>
    </source>
</evidence>